<sequence length="143" mass="15044">QITEVALDLLDAMEPSLASTWTLASVLALAGPLVGAWRDFKPGSPRNALGYQILALQICDRTLYGSVVKLNCQALGQTRSGASLSDAADQLVTNTTPPAGLRSVTPLSPGAEVLKMNELGSQHAPDENVPWRSAGGELPHYHG</sequence>
<proteinExistence type="predicted"/>
<organism evidence="1 2">
    <name type="scientific">Ixodes persulcatus</name>
    <name type="common">Taiga tick</name>
    <dbReference type="NCBI Taxonomy" id="34615"/>
    <lineage>
        <taxon>Eukaryota</taxon>
        <taxon>Metazoa</taxon>
        <taxon>Ecdysozoa</taxon>
        <taxon>Arthropoda</taxon>
        <taxon>Chelicerata</taxon>
        <taxon>Arachnida</taxon>
        <taxon>Acari</taxon>
        <taxon>Parasitiformes</taxon>
        <taxon>Ixodida</taxon>
        <taxon>Ixodoidea</taxon>
        <taxon>Ixodidae</taxon>
        <taxon>Ixodinae</taxon>
        <taxon>Ixodes</taxon>
    </lineage>
</organism>
<evidence type="ECO:0000313" key="2">
    <source>
        <dbReference type="Proteomes" id="UP000805193"/>
    </source>
</evidence>
<gene>
    <name evidence="1" type="ORF">HPB47_024751</name>
</gene>
<keyword evidence="2" id="KW-1185">Reference proteome</keyword>
<name>A0AC60Q402_IXOPE</name>
<feature type="non-terminal residue" evidence="1">
    <location>
        <position position="143"/>
    </location>
</feature>
<evidence type="ECO:0000313" key="1">
    <source>
        <dbReference type="EMBL" id="KAG0428231.1"/>
    </source>
</evidence>
<protein>
    <submittedName>
        <fullName evidence="1">Uncharacterized protein</fullName>
    </submittedName>
</protein>
<reference evidence="1 2" key="1">
    <citation type="journal article" date="2020" name="Cell">
        <title>Large-Scale Comparative Analyses of Tick Genomes Elucidate Their Genetic Diversity and Vector Capacities.</title>
        <authorList>
            <consortium name="Tick Genome and Microbiome Consortium (TIGMIC)"/>
            <person name="Jia N."/>
            <person name="Wang J."/>
            <person name="Shi W."/>
            <person name="Du L."/>
            <person name="Sun Y."/>
            <person name="Zhan W."/>
            <person name="Jiang J.F."/>
            <person name="Wang Q."/>
            <person name="Zhang B."/>
            <person name="Ji P."/>
            <person name="Bell-Sakyi L."/>
            <person name="Cui X.M."/>
            <person name="Yuan T.T."/>
            <person name="Jiang B.G."/>
            <person name="Yang W.F."/>
            <person name="Lam T.T."/>
            <person name="Chang Q.C."/>
            <person name="Ding S.J."/>
            <person name="Wang X.J."/>
            <person name="Zhu J.G."/>
            <person name="Ruan X.D."/>
            <person name="Zhao L."/>
            <person name="Wei J.T."/>
            <person name="Ye R.Z."/>
            <person name="Que T.C."/>
            <person name="Du C.H."/>
            <person name="Zhou Y.H."/>
            <person name="Cheng J.X."/>
            <person name="Dai P.F."/>
            <person name="Guo W.B."/>
            <person name="Han X.H."/>
            <person name="Huang E.J."/>
            <person name="Li L.F."/>
            <person name="Wei W."/>
            <person name="Gao Y.C."/>
            <person name="Liu J.Z."/>
            <person name="Shao H.Z."/>
            <person name="Wang X."/>
            <person name="Wang C.C."/>
            <person name="Yang T.C."/>
            <person name="Huo Q.B."/>
            <person name="Li W."/>
            <person name="Chen H.Y."/>
            <person name="Chen S.E."/>
            <person name="Zhou L.G."/>
            <person name="Ni X.B."/>
            <person name="Tian J.H."/>
            <person name="Sheng Y."/>
            <person name="Liu T."/>
            <person name="Pan Y.S."/>
            <person name="Xia L.Y."/>
            <person name="Li J."/>
            <person name="Zhao F."/>
            <person name="Cao W.C."/>
        </authorList>
    </citation>
    <scope>NUCLEOTIDE SEQUENCE [LARGE SCALE GENOMIC DNA]</scope>
    <source>
        <strain evidence="1">Iper-2018</strain>
    </source>
</reference>
<dbReference type="EMBL" id="JABSTQ010009550">
    <property type="protein sequence ID" value="KAG0428231.1"/>
    <property type="molecule type" value="Genomic_DNA"/>
</dbReference>
<accession>A0AC60Q402</accession>
<comment type="caution">
    <text evidence="1">The sequence shown here is derived from an EMBL/GenBank/DDBJ whole genome shotgun (WGS) entry which is preliminary data.</text>
</comment>
<feature type="non-terminal residue" evidence="1">
    <location>
        <position position="1"/>
    </location>
</feature>
<dbReference type="Proteomes" id="UP000805193">
    <property type="component" value="Unassembled WGS sequence"/>
</dbReference>